<dbReference type="GO" id="GO:0007283">
    <property type="term" value="P:spermatogenesis"/>
    <property type="evidence" value="ECO:0007669"/>
    <property type="project" value="TreeGrafter"/>
</dbReference>
<reference evidence="2 3" key="1">
    <citation type="journal article" date="2012" name="Genome Biol.">
        <title>Sequencing three crocodilian genomes to illuminate the evolution of archosaurs and amniotes.</title>
        <authorList>
            <person name="St John J.A."/>
            <person name="Braun E.L."/>
            <person name="Isberg S.R."/>
            <person name="Miles L.G."/>
            <person name="Chong A.Y."/>
            <person name="Gongora J."/>
            <person name="Dalzell P."/>
            <person name="Moran C."/>
            <person name="Bed'hom B."/>
            <person name="Abzhanov A."/>
            <person name="Burgess S.C."/>
            <person name="Cooksey A.M."/>
            <person name="Castoe T.A."/>
            <person name="Crawford N.G."/>
            <person name="Densmore L.D."/>
            <person name="Drew J.C."/>
            <person name="Edwards S.V."/>
            <person name="Faircloth B.C."/>
            <person name="Fujita M.K."/>
            <person name="Greenwold M.J."/>
            <person name="Hoffmann F.G."/>
            <person name="Howard J.M."/>
            <person name="Iguchi T."/>
            <person name="Janes D.E."/>
            <person name="Khan S.Y."/>
            <person name="Kohno S."/>
            <person name="de Koning A.J."/>
            <person name="Lance S.L."/>
            <person name="McCarthy F.M."/>
            <person name="McCormack J.E."/>
            <person name="Merchant M.E."/>
            <person name="Peterson D.G."/>
            <person name="Pollock D.D."/>
            <person name="Pourmand N."/>
            <person name="Raney B.J."/>
            <person name="Roessler K.A."/>
            <person name="Sanford J.R."/>
            <person name="Sawyer R.H."/>
            <person name="Schmidt C.J."/>
            <person name="Triplett E.W."/>
            <person name="Tuberville T.D."/>
            <person name="Venegas-Anaya M."/>
            <person name="Howard J.T."/>
            <person name="Jarvis E.D."/>
            <person name="Guillette L.J.Jr."/>
            <person name="Glenn T.C."/>
            <person name="Green R.E."/>
            <person name="Ray D.A."/>
        </authorList>
    </citation>
    <scope>NUCLEOTIDE SEQUENCE [LARGE SCALE GENOMIC DNA]</scope>
    <source>
        <strain evidence="2">KSC_2009_1</strain>
    </source>
</reference>
<keyword evidence="3" id="KW-1185">Reference proteome</keyword>
<dbReference type="AlphaFoldDB" id="A0A151MN96"/>
<evidence type="ECO:0000313" key="2">
    <source>
        <dbReference type="EMBL" id="KYO25943.1"/>
    </source>
</evidence>
<dbReference type="InterPro" id="IPR037391">
    <property type="entry name" value="PMF1-bd"/>
</dbReference>
<comment type="caution">
    <text evidence="2">The sequence shown here is derived from an EMBL/GenBank/DDBJ whole genome shotgun (WGS) entry which is preliminary data.</text>
</comment>
<sequence>MYISSTETAQELASQDEKLCLMESSLKATQEKLSEQIAETVRQEQNSRKSQTELKTLREHIIASEEEINDYKEMLEKLYFESIASKPEQQQHLQDLKQQLHKFEECGDCLQEKLNQKLCQQQNQQNSSVSPRCGRVLAHHLRQGGEPVGAQSRLQEQNIEEELDAIVVAKVHTHSEHGEVEFYVETLAKLQKDLEQSKEQFI</sequence>
<organism evidence="2 3">
    <name type="scientific">Alligator mississippiensis</name>
    <name type="common">American alligator</name>
    <dbReference type="NCBI Taxonomy" id="8496"/>
    <lineage>
        <taxon>Eukaryota</taxon>
        <taxon>Metazoa</taxon>
        <taxon>Chordata</taxon>
        <taxon>Craniata</taxon>
        <taxon>Vertebrata</taxon>
        <taxon>Euteleostomi</taxon>
        <taxon>Archelosauria</taxon>
        <taxon>Archosauria</taxon>
        <taxon>Crocodylia</taxon>
        <taxon>Alligatoridae</taxon>
        <taxon>Alligatorinae</taxon>
        <taxon>Alligator</taxon>
    </lineage>
</organism>
<proteinExistence type="predicted"/>
<gene>
    <name evidence="2" type="ORF">Y1Q_0003727</name>
</gene>
<dbReference type="PANTHER" id="PTHR18881">
    <property type="entry name" value="POLYAMINE-MODULATED FACTOR 1-BINDING PROTEIN 1-RELATED"/>
    <property type="match status" value="1"/>
</dbReference>
<dbReference type="Proteomes" id="UP000050525">
    <property type="component" value="Unassembled WGS sequence"/>
</dbReference>
<protein>
    <submittedName>
        <fullName evidence="2">Uncharacterized protein</fullName>
    </submittedName>
</protein>
<keyword evidence="1" id="KW-0175">Coiled coil</keyword>
<accession>A0A151MN96</accession>
<name>A0A151MN96_ALLMI</name>
<evidence type="ECO:0000313" key="3">
    <source>
        <dbReference type="Proteomes" id="UP000050525"/>
    </source>
</evidence>
<feature type="coiled-coil region" evidence="1">
    <location>
        <begin position="54"/>
        <end position="113"/>
    </location>
</feature>
<dbReference type="PANTHER" id="PTHR18881:SF2">
    <property type="entry name" value="POLYAMINE-MODULATED FACTOR 1-BINDING PROTEIN 1"/>
    <property type="match status" value="1"/>
</dbReference>
<evidence type="ECO:0000256" key="1">
    <source>
        <dbReference type="SAM" id="Coils"/>
    </source>
</evidence>
<dbReference type="EMBL" id="AKHW03005657">
    <property type="protein sequence ID" value="KYO25943.1"/>
    <property type="molecule type" value="Genomic_DNA"/>
</dbReference>